<dbReference type="Pfam" id="PF16313">
    <property type="entry name" value="DUF4953"/>
    <property type="match status" value="1"/>
</dbReference>
<accession>A0A4Q1D1R5</accession>
<dbReference type="InterPro" id="IPR034032">
    <property type="entry name" value="Zn_MMP-like_bac"/>
</dbReference>
<dbReference type="EMBL" id="SDHZ01000003">
    <property type="protein sequence ID" value="RXK81761.1"/>
    <property type="molecule type" value="Genomic_DNA"/>
</dbReference>
<keyword evidence="5" id="KW-1185">Reference proteome</keyword>
<dbReference type="PANTHER" id="PTHR38478">
    <property type="entry name" value="PEPTIDASE M1A AND M12B"/>
    <property type="match status" value="1"/>
</dbReference>
<dbReference type="InterPro" id="IPR033428">
    <property type="entry name" value="DUF5118"/>
</dbReference>
<dbReference type="AlphaFoldDB" id="A0A4Q1D1R5"/>
<name>A0A4Q1D1R5_9BACT</name>
<dbReference type="RefSeq" id="WP_129005158.1">
    <property type="nucleotide sequence ID" value="NZ_SDHZ01000003.1"/>
</dbReference>
<dbReference type="InterPro" id="IPR033413">
    <property type="entry name" value="DUF5117"/>
</dbReference>
<sequence length="837" mass="94867">MKCFCSWAGGFVCWVLILCSCRTVQPQPKYPGTDSVRKAAGPAGYRTIITDKAKTSAGLFKVHHVNARYYFEIPDSLFGREILTVNRLVKAAAEGRIDAWGTAGDMLGSNVVKFVRGPENKVFINRISYNERSADSSENGLYRSVVNSTMLPIIASFDVKAFSGDSTSVVIDVTDYLNADNSDVFFFNPMFKKRLSFLGAYQPDKSYIKEIKAFPLNVEIRTVKTYIKDNYSPLSFTYELNSSVVLLPKVPMQPRMADLRVGYFRESYRDFDDPMGVGVTDLITRWRLEPAPRDVEDYKRGILVKPQKPIVYYIDPATPAKWIPYLKQGVLDWQQAFEKAGFKEAIYALEAPVGDSSWSLEDARHNAIIYKASYVENASGPHIHDPRSGEILETHINWYHNVVKLLQSWYFVQASPNDPAARSIPFNDTLMGKLIRFVCAHEVGHTLGLLHNFGASSTVSVELLRNKKWVEENGFCPSIMDYARFNYVAQPEDKIGPAGILPRIGAYDEWAIEWGYRWLPDLKSREAEKRFMNKWIIARTGADKRLWFGDEGSIFDPRRQSEDLGDDAMKAGAYGIANLKRIMPNLYQWAGKPNEGYGTVNSLHNSIRSQYEKYLFHVARNIGGITANSRTIDEPGAVIAFVSRAKQKQAVYFLKTQLFEPPVWLINKAIFEKVAGKGLYAIIDIQQRVLKMVLSQQTLTSLLWFESNEGTDKAYTIHELLTDLEAGIWNELEAGKTIDIYRRNLQKVYVERLLMVLDYKKSDEVTDVSSIGPLNARTDVPSVAKAHIKELQKRIGKALHNYTQGIARWHLLDVQESLQRALEPGRPAADNRSAKQE</sequence>
<evidence type="ECO:0000313" key="5">
    <source>
        <dbReference type="Proteomes" id="UP000290545"/>
    </source>
</evidence>
<dbReference type="OrthoDB" id="9776599at2"/>
<dbReference type="PANTHER" id="PTHR38478:SF1">
    <property type="entry name" value="ZINC DEPENDENT METALLOPROTEASE DOMAIN LIPOPROTEIN"/>
    <property type="match status" value="1"/>
</dbReference>
<dbReference type="Proteomes" id="UP000290545">
    <property type="component" value="Unassembled WGS sequence"/>
</dbReference>
<dbReference type="Pfam" id="PF17148">
    <property type="entry name" value="DUF5117"/>
    <property type="match status" value="1"/>
</dbReference>
<feature type="domain" description="DUF5118" evidence="3">
    <location>
        <begin position="44"/>
        <end position="90"/>
    </location>
</feature>
<protein>
    <submittedName>
        <fullName evidence="4">DUF5117 domain-containing protein</fullName>
    </submittedName>
</protein>
<evidence type="ECO:0000313" key="4">
    <source>
        <dbReference type="EMBL" id="RXK81761.1"/>
    </source>
</evidence>
<dbReference type="Pfam" id="PF17162">
    <property type="entry name" value="DUF5118"/>
    <property type="match status" value="1"/>
</dbReference>
<comment type="caution">
    <text evidence="4">The sequence shown here is derived from an EMBL/GenBank/DDBJ whole genome shotgun (WGS) entry which is preliminary data.</text>
</comment>
<dbReference type="PROSITE" id="PS51257">
    <property type="entry name" value="PROKAR_LIPOPROTEIN"/>
    <property type="match status" value="1"/>
</dbReference>
<evidence type="ECO:0000259" key="1">
    <source>
        <dbReference type="Pfam" id="PF16313"/>
    </source>
</evidence>
<feature type="domain" description="DUF5117" evidence="2">
    <location>
        <begin position="104"/>
        <end position="290"/>
    </location>
</feature>
<dbReference type="SUPFAM" id="SSF55486">
    <property type="entry name" value="Metalloproteases ('zincins'), catalytic domain"/>
    <property type="match status" value="1"/>
</dbReference>
<evidence type="ECO:0000259" key="3">
    <source>
        <dbReference type="Pfam" id="PF17162"/>
    </source>
</evidence>
<evidence type="ECO:0000259" key="2">
    <source>
        <dbReference type="Pfam" id="PF17148"/>
    </source>
</evidence>
<proteinExistence type="predicted"/>
<organism evidence="4 5">
    <name type="scientific">Filimonas effusa</name>
    <dbReference type="NCBI Taxonomy" id="2508721"/>
    <lineage>
        <taxon>Bacteria</taxon>
        <taxon>Pseudomonadati</taxon>
        <taxon>Bacteroidota</taxon>
        <taxon>Chitinophagia</taxon>
        <taxon>Chitinophagales</taxon>
        <taxon>Chitinophagaceae</taxon>
        <taxon>Filimonas</taxon>
    </lineage>
</organism>
<gene>
    <name evidence="4" type="ORF">ESB13_18385</name>
</gene>
<dbReference type="CDD" id="cd04276">
    <property type="entry name" value="ZnMc_MMP_like_2"/>
    <property type="match status" value="1"/>
</dbReference>
<reference evidence="4 5" key="1">
    <citation type="submission" date="2019-01" db="EMBL/GenBank/DDBJ databases">
        <title>Filimonas sp. strain TTM-71.</title>
        <authorList>
            <person name="Chen W.-M."/>
        </authorList>
    </citation>
    <scope>NUCLEOTIDE SEQUENCE [LARGE SCALE GENOMIC DNA]</scope>
    <source>
        <strain evidence="4 5">TTM-71</strain>
    </source>
</reference>
<feature type="domain" description="EcxA zinc-binding" evidence="1">
    <location>
        <begin position="425"/>
        <end position="733"/>
    </location>
</feature>
<dbReference type="InterPro" id="IPR032534">
    <property type="entry name" value="EcxA_zinc-bd"/>
</dbReference>